<comment type="caution">
    <text evidence="1">The sequence shown here is derived from an EMBL/GenBank/DDBJ whole genome shotgun (WGS) entry which is preliminary data.</text>
</comment>
<gene>
    <name evidence="1" type="ORF">TSAR_008915</name>
</gene>
<accession>A0A232F0U9</accession>
<dbReference type="AlphaFoldDB" id="A0A232F0U9"/>
<proteinExistence type="predicted"/>
<organism evidence="1 2">
    <name type="scientific">Trichomalopsis sarcophagae</name>
    <dbReference type="NCBI Taxonomy" id="543379"/>
    <lineage>
        <taxon>Eukaryota</taxon>
        <taxon>Metazoa</taxon>
        <taxon>Ecdysozoa</taxon>
        <taxon>Arthropoda</taxon>
        <taxon>Hexapoda</taxon>
        <taxon>Insecta</taxon>
        <taxon>Pterygota</taxon>
        <taxon>Neoptera</taxon>
        <taxon>Endopterygota</taxon>
        <taxon>Hymenoptera</taxon>
        <taxon>Apocrita</taxon>
        <taxon>Proctotrupomorpha</taxon>
        <taxon>Chalcidoidea</taxon>
        <taxon>Pteromalidae</taxon>
        <taxon>Pteromalinae</taxon>
        <taxon>Trichomalopsis</taxon>
    </lineage>
</organism>
<name>A0A232F0U9_9HYME</name>
<protein>
    <submittedName>
        <fullName evidence="1">Uncharacterized protein</fullName>
    </submittedName>
</protein>
<dbReference type="Proteomes" id="UP000215335">
    <property type="component" value="Unassembled WGS sequence"/>
</dbReference>
<reference evidence="1 2" key="1">
    <citation type="journal article" date="2017" name="Curr. Biol.">
        <title>The Evolution of Venom by Co-option of Single-Copy Genes.</title>
        <authorList>
            <person name="Martinson E.O."/>
            <person name="Mrinalini"/>
            <person name="Kelkar Y.D."/>
            <person name="Chang C.H."/>
            <person name="Werren J.H."/>
        </authorList>
    </citation>
    <scope>NUCLEOTIDE SEQUENCE [LARGE SCALE GENOMIC DNA]</scope>
    <source>
        <strain evidence="1 2">Alberta</strain>
        <tissue evidence="1">Whole body</tissue>
    </source>
</reference>
<evidence type="ECO:0000313" key="2">
    <source>
        <dbReference type="Proteomes" id="UP000215335"/>
    </source>
</evidence>
<keyword evidence="2" id="KW-1185">Reference proteome</keyword>
<evidence type="ECO:0000313" key="1">
    <source>
        <dbReference type="EMBL" id="OXU24222.1"/>
    </source>
</evidence>
<dbReference type="EMBL" id="NNAY01001366">
    <property type="protein sequence ID" value="OXU24222.1"/>
    <property type="molecule type" value="Genomic_DNA"/>
</dbReference>
<sequence>MALIADQRKLKFDKFVVVCGVGDWAICVSLCGDRGLVVGWRDFCCRLLKEKCVTVLSFFSKTFQPNSVEYIGLCF</sequence>